<keyword evidence="6" id="KW-0411">Iron-sulfur</keyword>
<dbReference type="InterPro" id="IPR041854">
    <property type="entry name" value="BFD-like_2Fe2S-bd_dom_sf"/>
</dbReference>
<dbReference type="CDD" id="cd19945">
    <property type="entry name" value="Fer2_BFD"/>
    <property type="match status" value="1"/>
</dbReference>
<dbReference type="Proteomes" id="UP000320359">
    <property type="component" value="Unassembled WGS sequence"/>
</dbReference>
<evidence type="ECO:0000256" key="2">
    <source>
        <dbReference type="ARBA" id="ARBA00022714"/>
    </source>
</evidence>
<dbReference type="GO" id="GO:0046872">
    <property type="term" value="F:metal ion binding"/>
    <property type="evidence" value="ECO:0007669"/>
    <property type="project" value="UniProtKB-KW"/>
</dbReference>
<dbReference type="InterPro" id="IPR007419">
    <property type="entry name" value="BFD-like_2Fe2S-bd_dom"/>
</dbReference>
<comment type="similarity">
    <text evidence="9">Belongs to the Bfd family.</text>
</comment>
<evidence type="ECO:0000256" key="1">
    <source>
        <dbReference type="ARBA" id="ARBA00022448"/>
    </source>
</evidence>
<feature type="domain" description="BFD-like [2Fe-2S]-binding" evidence="10">
    <location>
        <begin position="2"/>
        <end position="50"/>
    </location>
</feature>
<keyword evidence="4" id="KW-0249">Electron transport</keyword>
<name>A0A552X6P9_9GAMM</name>
<evidence type="ECO:0000256" key="6">
    <source>
        <dbReference type="ARBA" id="ARBA00023014"/>
    </source>
</evidence>
<dbReference type="EMBL" id="VJWL01000001">
    <property type="protein sequence ID" value="TRW50233.1"/>
    <property type="molecule type" value="Genomic_DNA"/>
</dbReference>
<dbReference type="OrthoDB" id="9815350at2"/>
<evidence type="ECO:0000256" key="7">
    <source>
        <dbReference type="ARBA" id="ARBA00034078"/>
    </source>
</evidence>
<evidence type="ECO:0000256" key="4">
    <source>
        <dbReference type="ARBA" id="ARBA00022982"/>
    </source>
</evidence>
<evidence type="ECO:0000259" key="10">
    <source>
        <dbReference type="Pfam" id="PF04324"/>
    </source>
</evidence>
<comment type="cofactor">
    <cofactor evidence="7">
        <name>[2Fe-2S] cluster</name>
        <dbReference type="ChEBI" id="CHEBI:190135"/>
    </cofactor>
</comment>
<dbReference type="GO" id="GO:0051537">
    <property type="term" value="F:2 iron, 2 sulfur cluster binding"/>
    <property type="evidence" value="ECO:0007669"/>
    <property type="project" value="UniProtKB-KW"/>
</dbReference>
<evidence type="ECO:0000256" key="5">
    <source>
        <dbReference type="ARBA" id="ARBA00023004"/>
    </source>
</evidence>
<dbReference type="PANTHER" id="PTHR37424:SF1">
    <property type="entry name" value="BACTERIOFERRITIN-ASSOCIATED FERREDOXIN"/>
    <property type="match status" value="1"/>
</dbReference>
<keyword evidence="2" id="KW-0001">2Fe-2S</keyword>
<keyword evidence="1" id="KW-0813">Transport</keyword>
<protein>
    <recommendedName>
        <fullName evidence="8">Bacterioferritin-associated ferredoxin</fullName>
    </recommendedName>
</protein>
<keyword evidence="12" id="KW-1185">Reference proteome</keyword>
<organism evidence="11 12">
    <name type="scientific">Aliidiomarina halalkaliphila</name>
    <dbReference type="NCBI Taxonomy" id="2593535"/>
    <lineage>
        <taxon>Bacteria</taxon>
        <taxon>Pseudomonadati</taxon>
        <taxon>Pseudomonadota</taxon>
        <taxon>Gammaproteobacteria</taxon>
        <taxon>Alteromonadales</taxon>
        <taxon>Idiomarinaceae</taxon>
        <taxon>Aliidiomarina</taxon>
    </lineage>
</organism>
<dbReference type="PANTHER" id="PTHR37424">
    <property type="entry name" value="BACTERIOFERRITIN-ASSOCIATED FERREDOXIN"/>
    <property type="match status" value="1"/>
</dbReference>
<evidence type="ECO:0000313" key="12">
    <source>
        <dbReference type="Proteomes" id="UP000320359"/>
    </source>
</evidence>
<gene>
    <name evidence="11" type="ORF">FM042_05200</name>
</gene>
<evidence type="ECO:0000256" key="3">
    <source>
        <dbReference type="ARBA" id="ARBA00022723"/>
    </source>
</evidence>
<dbReference type="Gene3D" id="1.10.10.1100">
    <property type="entry name" value="BFD-like [2Fe-2S]-binding domain"/>
    <property type="match status" value="1"/>
</dbReference>
<evidence type="ECO:0000256" key="8">
    <source>
        <dbReference type="ARBA" id="ARBA00039386"/>
    </source>
</evidence>
<sequence>MYVCLCKGVTDKQISKAVESGACTMRDLRQEFGVGSQCGKCTCHARDVLHDSLHARPDVIEVPIRDAATPFNADILYT</sequence>
<dbReference type="RefSeq" id="WP_143235000.1">
    <property type="nucleotide sequence ID" value="NZ_VJWL01000001.1"/>
</dbReference>
<evidence type="ECO:0000256" key="9">
    <source>
        <dbReference type="ARBA" id="ARBA00046332"/>
    </source>
</evidence>
<dbReference type="AlphaFoldDB" id="A0A552X6P9"/>
<keyword evidence="5" id="KW-0408">Iron</keyword>
<proteinExistence type="inferred from homology"/>
<dbReference type="InterPro" id="IPR052371">
    <property type="entry name" value="BFD-associated_ferredoxin"/>
</dbReference>
<accession>A0A552X6P9</accession>
<keyword evidence="3" id="KW-0479">Metal-binding</keyword>
<dbReference type="Pfam" id="PF04324">
    <property type="entry name" value="Fer2_BFD"/>
    <property type="match status" value="1"/>
</dbReference>
<reference evidence="11 12" key="1">
    <citation type="submission" date="2019-07" db="EMBL/GenBank/DDBJ databases">
        <authorList>
            <person name="Yang M."/>
            <person name="Zhao D."/>
            <person name="Xiang H."/>
        </authorList>
    </citation>
    <scope>NUCLEOTIDE SEQUENCE [LARGE SCALE GENOMIC DNA]</scope>
    <source>
        <strain evidence="11 12">IM1326</strain>
    </source>
</reference>
<evidence type="ECO:0000313" key="11">
    <source>
        <dbReference type="EMBL" id="TRW50233.1"/>
    </source>
</evidence>
<comment type="caution">
    <text evidence="11">The sequence shown here is derived from an EMBL/GenBank/DDBJ whole genome shotgun (WGS) entry which is preliminary data.</text>
</comment>